<dbReference type="OrthoDB" id="191192at2759"/>
<evidence type="ECO:0000256" key="5">
    <source>
        <dbReference type="ARBA" id="ARBA00022801"/>
    </source>
</evidence>
<name>A0A0G4IJL1_PLABS</name>
<dbReference type="OMA" id="GWGTVYS"/>
<gene>
    <name evidence="10" type="ORF">PBRA_004033</name>
</gene>
<dbReference type="InterPro" id="IPR023128">
    <property type="entry name" value="Prot_N_Gln_amidohydro_ab_roll"/>
</dbReference>
<dbReference type="GO" id="GO:0005829">
    <property type="term" value="C:cytosol"/>
    <property type="evidence" value="ECO:0007669"/>
    <property type="project" value="TreeGrafter"/>
</dbReference>
<dbReference type="AlphaFoldDB" id="A0A0G4IJL1"/>
<proteinExistence type="inferred from homology"/>
<organism evidence="10 11">
    <name type="scientific">Plasmodiophora brassicae</name>
    <name type="common">Clubroot disease agent</name>
    <dbReference type="NCBI Taxonomy" id="37360"/>
    <lineage>
        <taxon>Eukaryota</taxon>
        <taxon>Sar</taxon>
        <taxon>Rhizaria</taxon>
        <taxon>Endomyxa</taxon>
        <taxon>Phytomyxea</taxon>
        <taxon>Plasmodiophorida</taxon>
        <taxon>Plasmodiophoridae</taxon>
        <taxon>Plasmodiophora</taxon>
    </lineage>
</organism>
<evidence type="ECO:0000256" key="1">
    <source>
        <dbReference type="ARBA" id="ARBA00008985"/>
    </source>
</evidence>
<dbReference type="Gene3D" id="3.10.620.10">
    <property type="entry name" value="Protein N-terminal glutamine amidohydrolase, alpha beta roll"/>
    <property type="match status" value="1"/>
</dbReference>
<evidence type="ECO:0000313" key="11">
    <source>
        <dbReference type="Proteomes" id="UP000039324"/>
    </source>
</evidence>
<comment type="similarity">
    <text evidence="1 8">Belongs to the NTAQ1 family.</text>
</comment>
<dbReference type="PANTHER" id="PTHR13035">
    <property type="entry name" value="PROTEIN N-TERMINAL GLUTAMINE AMIDOHYDROLASE"/>
    <property type="match status" value="1"/>
</dbReference>
<dbReference type="STRING" id="37360.A0A0G4IJL1"/>
<dbReference type="GO" id="GO:0008418">
    <property type="term" value="F:protein-N-terminal asparagine amidohydrolase activity"/>
    <property type="evidence" value="ECO:0007669"/>
    <property type="project" value="UniProtKB-UniRule"/>
</dbReference>
<dbReference type="InterPro" id="IPR037132">
    <property type="entry name" value="N_Gln_amidohydro_ab_roll_sf"/>
</dbReference>
<evidence type="ECO:0000256" key="3">
    <source>
        <dbReference type="ARBA" id="ARBA00012718"/>
    </source>
</evidence>
<evidence type="ECO:0000259" key="9">
    <source>
        <dbReference type="Pfam" id="PF09764"/>
    </source>
</evidence>
<sequence>MPDGSWWAGDGPLPYAACYCEENAWQLCARARRLGRDLPGFFVVFISNPARTVRLFKQRAGRDHMGHVIWDYHVVVIVQSADRSIVYDQDTTMTPFPIDFETYMTGTFPLGESEHPRFRSMFRVVPAERYLADFSSDRSHMATSDASPPPWKPIWNGLMNLDTFIDMPSSDPEVHSFGQLMNRFSRAES</sequence>
<comment type="subunit">
    <text evidence="2 8">Monomer.</text>
</comment>
<dbReference type="GO" id="GO:0005634">
    <property type="term" value="C:nucleus"/>
    <property type="evidence" value="ECO:0007669"/>
    <property type="project" value="TreeGrafter"/>
</dbReference>
<comment type="function">
    <text evidence="8">Mediates the side-chain deamidation of N-terminal glutamine residues to glutamate, an important step in N-end rule pathway of protein degradation. Conversion of the resulting N-terminal glutamine to glutamate renders the protein susceptible to arginylation, polyubiquitination and degradation as specified by the N-end rule. Does not act on substrates with internal or C-terminal glutamine and does not act on non-glutamine residues in any position.</text>
</comment>
<dbReference type="Pfam" id="PF09764">
    <property type="entry name" value="Nt_Gln_amidase"/>
    <property type="match status" value="1"/>
</dbReference>
<protein>
    <recommendedName>
        <fullName evidence="4 8">Protein N-terminal glutamine amidohydrolase</fullName>
        <ecNumber evidence="3 8">3.5.1.122</ecNumber>
    </recommendedName>
    <alternativeName>
        <fullName evidence="6 8">Protein NH2-terminal glutamine deamidase</fullName>
    </alternativeName>
</protein>
<evidence type="ECO:0000256" key="2">
    <source>
        <dbReference type="ARBA" id="ARBA00011245"/>
    </source>
</evidence>
<feature type="domain" description="Protein N-terminal glutamine amidohydrolase alpha beta roll" evidence="9">
    <location>
        <begin position="15"/>
        <end position="183"/>
    </location>
</feature>
<accession>A0A0G4IJL1</accession>
<reference evidence="10 11" key="1">
    <citation type="submission" date="2015-02" db="EMBL/GenBank/DDBJ databases">
        <authorList>
            <person name="Chooi Y.-H."/>
        </authorList>
    </citation>
    <scope>NUCLEOTIDE SEQUENCE [LARGE SCALE GENOMIC DNA]</scope>
    <source>
        <strain evidence="10">E3</strain>
    </source>
</reference>
<evidence type="ECO:0000256" key="7">
    <source>
        <dbReference type="ARBA" id="ARBA00048768"/>
    </source>
</evidence>
<dbReference type="Proteomes" id="UP000039324">
    <property type="component" value="Unassembled WGS sequence"/>
</dbReference>
<evidence type="ECO:0000256" key="4">
    <source>
        <dbReference type="ARBA" id="ARBA00021247"/>
    </source>
</evidence>
<comment type="catalytic activity">
    <reaction evidence="7 8">
        <text>N-terminal L-glutaminyl-[protein] + H2O = N-terminal L-glutamyl-[protein] + NH4(+)</text>
        <dbReference type="Rhea" id="RHEA:50680"/>
        <dbReference type="Rhea" id="RHEA-COMP:12668"/>
        <dbReference type="Rhea" id="RHEA-COMP:12777"/>
        <dbReference type="ChEBI" id="CHEBI:15377"/>
        <dbReference type="ChEBI" id="CHEBI:28938"/>
        <dbReference type="ChEBI" id="CHEBI:64721"/>
        <dbReference type="ChEBI" id="CHEBI:64722"/>
        <dbReference type="EC" id="3.5.1.122"/>
    </reaction>
</comment>
<evidence type="ECO:0000256" key="6">
    <source>
        <dbReference type="ARBA" id="ARBA00029677"/>
    </source>
</evidence>
<dbReference type="PANTHER" id="PTHR13035:SF0">
    <property type="entry name" value="PROTEIN N-TERMINAL GLUTAMINE AMIDOHYDROLASE"/>
    <property type="match status" value="1"/>
</dbReference>
<dbReference type="InterPro" id="IPR039733">
    <property type="entry name" value="NTAQ1"/>
</dbReference>
<evidence type="ECO:0000313" key="10">
    <source>
        <dbReference type="EMBL" id="CEO95267.1"/>
    </source>
</evidence>
<dbReference type="EMBL" id="CDSF01000013">
    <property type="protein sequence ID" value="CEO95267.1"/>
    <property type="molecule type" value="Genomic_DNA"/>
</dbReference>
<keyword evidence="5 8" id="KW-0378">Hydrolase</keyword>
<dbReference type="EC" id="3.5.1.122" evidence="3 8"/>
<evidence type="ECO:0000256" key="8">
    <source>
        <dbReference type="RuleBase" id="RU367082"/>
    </source>
</evidence>
<dbReference type="GO" id="GO:0070773">
    <property type="term" value="F:protein-N-terminal glutamine amidohydrolase activity"/>
    <property type="evidence" value="ECO:0007669"/>
    <property type="project" value="UniProtKB-UniRule"/>
</dbReference>
<keyword evidence="11" id="KW-1185">Reference proteome</keyword>